<feature type="repeat" description="PPR" evidence="3">
    <location>
        <begin position="388"/>
        <end position="422"/>
    </location>
</feature>
<feature type="domain" description="PROP1-like PPR" evidence="5">
    <location>
        <begin position="473"/>
        <end position="618"/>
    </location>
</feature>
<name>A0A1R3KN51_9ROSI</name>
<dbReference type="Pfam" id="PF12854">
    <property type="entry name" value="PPR_1"/>
    <property type="match status" value="2"/>
</dbReference>
<dbReference type="AlphaFoldDB" id="A0A1R3KN51"/>
<feature type="repeat" description="PPR" evidence="3">
    <location>
        <begin position="568"/>
        <end position="602"/>
    </location>
</feature>
<dbReference type="STRING" id="93759.A0A1R3KN51"/>
<feature type="repeat" description="PPR" evidence="3">
    <location>
        <begin position="458"/>
        <end position="492"/>
    </location>
</feature>
<feature type="region of interest" description="Disordered" evidence="4">
    <location>
        <begin position="1"/>
        <end position="24"/>
    </location>
</feature>
<dbReference type="InterPro" id="IPR033443">
    <property type="entry name" value="PROP1-like_PPR_dom"/>
</dbReference>
<keyword evidence="7" id="KW-1185">Reference proteome</keyword>
<feature type="repeat" description="PPR" evidence="3">
    <location>
        <begin position="283"/>
        <end position="317"/>
    </location>
</feature>
<sequence>MASQTQLFSDTEPQPKPKVQAKSKYSKCIKKEPYDYMNMMSLSSKKMGLATASEKDKSKMDEISVVLRKFGDEQSTLLDQFERLSFEVQLNQAILGRSLSEPSVAKKTLRSHFQAPPPQQAVPAPQVARKGRRHGSGFNKVLKKLLKPILGRKGCAAAETKLVAEPQNPLFLPLKTPTLTAPSRSLIPADRSSIDSIKEGKLESLNLEGKTGRFQFEDFLEKVKAIPFKDSSEILSIIQKEAGTWTLSDFNGLLMALVTADEPDLALELFANVASCGLTLAPNCWTFSIMIRCYCKKNDLDEAQRVLQDMMANGYSPNVITFTILINFLCKRGKLQKAFQVFEMMGRVGCKPNVQTYNCLLKGLCYVGRVEEANEMLMNLKEESIIPDIYSYTAVMDGFCKVGRSDEAMELLNQALEMGLEPNAITFNTLFTGYNREGRPQKGFRVLKLMKEKNCRPDTITYSTFLSGLLKWRKIRAAVEIYKEMVDTGFEVDKKMMGALLRGLCMKSWEENDLIEDAYQLFDEMRSGACMVDQSTYGFVVRTLCMGKRMEEALDHMQQMIRMGYIPKTITFNHVIQTLCMEGKIREALIVLVIMNENGKIPSRTSYDILVKEFNQQGRFLGACNVYGAALKQGIVPHRMPLV</sequence>
<dbReference type="Pfam" id="PF13041">
    <property type="entry name" value="PPR_2"/>
    <property type="match status" value="2"/>
</dbReference>
<dbReference type="InterPro" id="IPR011990">
    <property type="entry name" value="TPR-like_helical_dom_sf"/>
</dbReference>
<proteinExistence type="inferred from homology"/>
<comment type="similarity">
    <text evidence="1">Belongs to the PPR family. P subfamily.</text>
</comment>
<evidence type="ECO:0000313" key="7">
    <source>
        <dbReference type="Proteomes" id="UP000187203"/>
    </source>
</evidence>
<accession>A0A1R3KN51</accession>
<feature type="repeat" description="PPR" evidence="3">
    <location>
        <begin position="423"/>
        <end position="457"/>
    </location>
</feature>
<feature type="repeat" description="PPR" evidence="3">
    <location>
        <begin position="318"/>
        <end position="352"/>
    </location>
</feature>
<protein>
    <recommendedName>
        <fullName evidence="5">PROP1-like PPR domain-containing protein</fullName>
    </recommendedName>
</protein>
<organism evidence="6 7">
    <name type="scientific">Corchorus olitorius</name>
    <dbReference type="NCBI Taxonomy" id="93759"/>
    <lineage>
        <taxon>Eukaryota</taxon>
        <taxon>Viridiplantae</taxon>
        <taxon>Streptophyta</taxon>
        <taxon>Embryophyta</taxon>
        <taxon>Tracheophyta</taxon>
        <taxon>Spermatophyta</taxon>
        <taxon>Magnoliopsida</taxon>
        <taxon>eudicotyledons</taxon>
        <taxon>Gunneridae</taxon>
        <taxon>Pentapetalae</taxon>
        <taxon>rosids</taxon>
        <taxon>malvids</taxon>
        <taxon>Malvales</taxon>
        <taxon>Malvaceae</taxon>
        <taxon>Grewioideae</taxon>
        <taxon>Apeibeae</taxon>
        <taxon>Corchorus</taxon>
    </lineage>
</organism>
<dbReference type="Pfam" id="PF17177">
    <property type="entry name" value="PPR_long"/>
    <property type="match status" value="1"/>
</dbReference>
<evidence type="ECO:0000313" key="6">
    <source>
        <dbReference type="EMBL" id="OMP08428.1"/>
    </source>
</evidence>
<dbReference type="InterPro" id="IPR002885">
    <property type="entry name" value="PPR_rpt"/>
</dbReference>
<feature type="repeat" description="PPR" evidence="3">
    <location>
        <begin position="533"/>
        <end position="567"/>
    </location>
</feature>
<evidence type="ECO:0000259" key="5">
    <source>
        <dbReference type="Pfam" id="PF17177"/>
    </source>
</evidence>
<dbReference type="OrthoDB" id="185373at2759"/>
<dbReference type="PANTHER" id="PTHR46128">
    <property type="entry name" value="MITOCHONDRIAL GROUP I INTRON SPLICING FACTOR CCM1"/>
    <property type="match status" value="1"/>
</dbReference>
<comment type="caution">
    <text evidence="6">The sequence shown here is derived from an EMBL/GenBank/DDBJ whole genome shotgun (WGS) entry which is preliminary data.</text>
</comment>
<dbReference type="InterPro" id="IPR050872">
    <property type="entry name" value="PPR_P_subfamily"/>
</dbReference>
<dbReference type="PROSITE" id="PS51375">
    <property type="entry name" value="PPR"/>
    <property type="match status" value="8"/>
</dbReference>
<keyword evidence="2" id="KW-0677">Repeat</keyword>
<evidence type="ECO:0000256" key="3">
    <source>
        <dbReference type="PROSITE-ProRule" id="PRU00708"/>
    </source>
</evidence>
<evidence type="ECO:0000256" key="4">
    <source>
        <dbReference type="SAM" id="MobiDB-lite"/>
    </source>
</evidence>
<dbReference type="SUPFAM" id="SSF81901">
    <property type="entry name" value="HCP-like"/>
    <property type="match status" value="1"/>
</dbReference>
<feature type="region of interest" description="Disordered" evidence="4">
    <location>
        <begin position="113"/>
        <end position="133"/>
    </location>
</feature>
<dbReference type="Proteomes" id="UP000187203">
    <property type="component" value="Unassembled WGS sequence"/>
</dbReference>
<evidence type="ECO:0000256" key="2">
    <source>
        <dbReference type="ARBA" id="ARBA00022737"/>
    </source>
</evidence>
<dbReference type="PANTHER" id="PTHR46128:SF302">
    <property type="entry name" value="PENTACOTRIPEPTIDE-REPEAT REGION OF PRORP DOMAIN-CONTAINING PROTEIN"/>
    <property type="match status" value="1"/>
</dbReference>
<gene>
    <name evidence="6" type="ORF">COLO4_06481</name>
</gene>
<dbReference type="Gene3D" id="1.25.40.10">
    <property type="entry name" value="Tetratricopeptide repeat domain"/>
    <property type="match status" value="3"/>
</dbReference>
<dbReference type="EMBL" id="AWUE01012725">
    <property type="protein sequence ID" value="OMP08428.1"/>
    <property type="molecule type" value="Genomic_DNA"/>
</dbReference>
<reference evidence="7" key="1">
    <citation type="submission" date="2013-09" db="EMBL/GenBank/DDBJ databases">
        <title>Corchorus olitorius genome sequencing.</title>
        <authorList>
            <person name="Alam M."/>
            <person name="Haque M.S."/>
            <person name="Islam M.S."/>
            <person name="Emdad E.M."/>
            <person name="Islam M.M."/>
            <person name="Ahmed B."/>
            <person name="Halim A."/>
            <person name="Hossen Q.M.M."/>
            <person name="Hossain M.Z."/>
            <person name="Ahmed R."/>
            <person name="Khan M.M."/>
            <person name="Islam R."/>
            <person name="Rashid M.M."/>
            <person name="Khan S.A."/>
            <person name="Rahman M.S."/>
            <person name="Alam M."/>
            <person name="Yahiya A.S."/>
            <person name="Khan M.S."/>
            <person name="Azam M.S."/>
            <person name="Haque T."/>
            <person name="Lashkar M.Z.H."/>
            <person name="Akhand A.I."/>
            <person name="Morshed G."/>
            <person name="Roy S."/>
            <person name="Uddin K.S."/>
            <person name="Rabeya T."/>
            <person name="Hossain A.S."/>
            <person name="Chowdhury A."/>
            <person name="Snigdha A.R."/>
            <person name="Mortoza M.S."/>
            <person name="Matin S.A."/>
            <person name="Hoque S.M.E."/>
            <person name="Islam M.K."/>
            <person name="Roy D.K."/>
            <person name="Haider R."/>
            <person name="Moosa M.M."/>
            <person name="Elias S.M."/>
            <person name="Hasan A.M."/>
            <person name="Jahan S."/>
            <person name="Shafiuddin M."/>
            <person name="Mahmood N."/>
            <person name="Shommy N.S."/>
        </authorList>
    </citation>
    <scope>NUCLEOTIDE SEQUENCE [LARGE SCALE GENOMIC DNA]</scope>
    <source>
        <strain evidence="7">cv. O-4</strain>
    </source>
</reference>
<feature type="compositionally biased region" description="Polar residues" evidence="4">
    <location>
        <begin position="1"/>
        <end position="12"/>
    </location>
</feature>
<feature type="repeat" description="PPR" evidence="3">
    <location>
        <begin position="353"/>
        <end position="387"/>
    </location>
</feature>
<evidence type="ECO:0000256" key="1">
    <source>
        <dbReference type="ARBA" id="ARBA00007626"/>
    </source>
</evidence>
<dbReference type="NCBIfam" id="TIGR00756">
    <property type="entry name" value="PPR"/>
    <property type="match status" value="6"/>
</dbReference>